<reference evidence="4" key="1">
    <citation type="submission" date="2020-11" db="EMBL/GenBank/DDBJ databases">
        <authorList>
            <consortium name="DOE Joint Genome Institute"/>
            <person name="Ahrendt S."/>
            <person name="Riley R."/>
            <person name="Andreopoulos W."/>
            <person name="Labutti K."/>
            <person name="Pangilinan J."/>
            <person name="Ruiz-Duenas F.J."/>
            <person name="Barrasa J.M."/>
            <person name="Sanchez-Garcia M."/>
            <person name="Camarero S."/>
            <person name="Miyauchi S."/>
            <person name="Serrano A."/>
            <person name="Linde D."/>
            <person name="Babiker R."/>
            <person name="Drula E."/>
            <person name="Ayuso-Fernandez I."/>
            <person name="Pacheco R."/>
            <person name="Padilla G."/>
            <person name="Ferreira P."/>
            <person name="Barriuso J."/>
            <person name="Kellner H."/>
            <person name="Castanera R."/>
            <person name="Alfaro M."/>
            <person name="Ramirez L."/>
            <person name="Pisabarro A.G."/>
            <person name="Kuo A."/>
            <person name="Tritt A."/>
            <person name="Lipzen A."/>
            <person name="He G."/>
            <person name="Yan M."/>
            <person name="Ng V."/>
            <person name="Cullen D."/>
            <person name="Martin F."/>
            <person name="Rosso M.-N."/>
            <person name="Henrissat B."/>
            <person name="Hibbett D."/>
            <person name="Martinez A.T."/>
            <person name="Grigoriev I.V."/>
        </authorList>
    </citation>
    <scope>NUCLEOTIDE SEQUENCE</scope>
    <source>
        <strain evidence="4">AH 40177</strain>
    </source>
</reference>
<keyword evidence="1" id="KW-0560">Oxidoreductase</keyword>
<feature type="domain" description="Thioester reductase (TE)" evidence="3">
    <location>
        <begin position="2"/>
        <end position="125"/>
    </location>
</feature>
<dbReference type="GO" id="GO:0016616">
    <property type="term" value="F:oxidoreductase activity, acting on the CH-OH group of donors, NAD or NADP as acceptor"/>
    <property type="evidence" value="ECO:0007669"/>
    <property type="project" value="TreeGrafter"/>
</dbReference>
<evidence type="ECO:0000256" key="1">
    <source>
        <dbReference type="ARBA" id="ARBA00023002"/>
    </source>
</evidence>
<dbReference type="Gene3D" id="3.40.50.720">
    <property type="entry name" value="NAD(P)-binding Rossmann-like Domain"/>
    <property type="match status" value="1"/>
</dbReference>
<dbReference type="Proteomes" id="UP000772434">
    <property type="component" value="Unassembled WGS sequence"/>
</dbReference>
<dbReference type="Pfam" id="PF07993">
    <property type="entry name" value="NAD_binding_4"/>
    <property type="match status" value="1"/>
</dbReference>
<dbReference type="PANTHER" id="PTHR10366:SF564">
    <property type="entry name" value="STEROL-4-ALPHA-CARBOXYLATE 3-DEHYDROGENASE, DECARBOXYLATING"/>
    <property type="match status" value="1"/>
</dbReference>
<dbReference type="OrthoDB" id="2735536at2759"/>
<gene>
    <name evidence="4" type="ORF">BDP27DRAFT_1310382</name>
</gene>
<dbReference type="InterPro" id="IPR050425">
    <property type="entry name" value="NAD(P)_dehydrat-like"/>
</dbReference>
<comment type="caution">
    <text evidence="4">The sequence shown here is derived from an EMBL/GenBank/DDBJ whole genome shotgun (WGS) entry which is preliminary data.</text>
</comment>
<name>A0A9P5QAV0_9AGAR</name>
<dbReference type="PANTHER" id="PTHR10366">
    <property type="entry name" value="NAD DEPENDENT EPIMERASE/DEHYDRATASE"/>
    <property type="match status" value="1"/>
</dbReference>
<dbReference type="InterPro" id="IPR013120">
    <property type="entry name" value="FAR_NAD-bd"/>
</dbReference>
<comment type="similarity">
    <text evidence="2">Belongs to the NAD(P)-dependent epimerase/dehydratase family. Dihydroflavonol-4-reductase subfamily.</text>
</comment>
<keyword evidence="5" id="KW-1185">Reference proteome</keyword>
<evidence type="ECO:0000313" key="4">
    <source>
        <dbReference type="EMBL" id="KAF9077902.1"/>
    </source>
</evidence>
<dbReference type="AlphaFoldDB" id="A0A9P5QAV0"/>
<dbReference type="SUPFAM" id="SSF51735">
    <property type="entry name" value="NAD(P)-binding Rossmann-fold domains"/>
    <property type="match status" value="1"/>
</dbReference>
<dbReference type="InterPro" id="IPR036291">
    <property type="entry name" value="NAD(P)-bd_dom_sf"/>
</dbReference>
<sequence>MHTASPFIVATKVDDVVPPAVEGTLSILKSAAKYNSSIKRVIVTSSIASVMDLHPTMRTYTEEDWNTHSTQEIEEKGDATDPTHIYLGSKALAEKAAWEWYESAKEKVGWDLVAILPGFVFGPLLQEIDSPSQLNYSMGLFFQGAMSGTSSEVTQEKALTLIGGWVDVRDVADAHVAALTVEAAKNQRFITSNWSCCVQDISNAVHKINPNIPNRFPYLQIPLPAKNFDSGKSKAVLGIKYKSLEETTKDSLADFKKRGWIQ</sequence>
<dbReference type="EMBL" id="JADNRY010000002">
    <property type="protein sequence ID" value="KAF9077902.1"/>
    <property type="molecule type" value="Genomic_DNA"/>
</dbReference>
<evidence type="ECO:0000259" key="3">
    <source>
        <dbReference type="Pfam" id="PF07993"/>
    </source>
</evidence>
<accession>A0A9P5QAV0</accession>
<protein>
    <recommendedName>
        <fullName evidence="3">Thioester reductase (TE) domain-containing protein</fullName>
    </recommendedName>
</protein>
<evidence type="ECO:0000313" key="5">
    <source>
        <dbReference type="Proteomes" id="UP000772434"/>
    </source>
</evidence>
<evidence type="ECO:0000256" key="2">
    <source>
        <dbReference type="ARBA" id="ARBA00023445"/>
    </source>
</evidence>
<proteinExistence type="inferred from homology"/>
<organism evidence="4 5">
    <name type="scientific">Rhodocollybia butyracea</name>
    <dbReference type="NCBI Taxonomy" id="206335"/>
    <lineage>
        <taxon>Eukaryota</taxon>
        <taxon>Fungi</taxon>
        <taxon>Dikarya</taxon>
        <taxon>Basidiomycota</taxon>
        <taxon>Agaricomycotina</taxon>
        <taxon>Agaricomycetes</taxon>
        <taxon>Agaricomycetidae</taxon>
        <taxon>Agaricales</taxon>
        <taxon>Marasmiineae</taxon>
        <taxon>Omphalotaceae</taxon>
        <taxon>Rhodocollybia</taxon>
    </lineage>
</organism>